<reference evidence="3" key="1">
    <citation type="journal article" date="2019" name="Int. J. Syst. Evol. Microbiol.">
        <title>The Global Catalogue of Microorganisms (GCM) 10K type strain sequencing project: providing services to taxonomists for standard genome sequencing and annotation.</title>
        <authorList>
            <consortium name="The Broad Institute Genomics Platform"/>
            <consortium name="The Broad Institute Genome Sequencing Center for Infectious Disease"/>
            <person name="Wu L."/>
            <person name="Ma J."/>
        </authorList>
    </citation>
    <scope>NUCLEOTIDE SEQUENCE [LARGE SCALE GENOMIC DNA]</scope>
    <source>
        <strain evidence="3">CGMCC 1.12766</strain>
    </source>
</reference>
<evidence type="ECO:0008006" key="4">
    <source>
        <dbReference type="Google" id="ProtNLM"/>
    </source>
</evidence>
<keyword evidence="3" id="KW-1185">Reference proteome</keyword>
<evidence type="ECO:0000256" key="1">
    <source>
        <dbReference type="SAM" id="SignalP"/>
    </source>
</evidence>
<evidence type="ECO:0000313" key="3">
    <source>
        <dbReference type="Proteomes" id="UP000648722"/>
    </source>
</evidence>
<sequence length="189" mass="20840">MKILIAASAAALMSVSSLAFAQEMRLPQSDYEMTVRIHDHSSGHEQEMEMRHRGGDFRMEGEFQGQSAIVLINVAERMSTILVDMQGTRMALEMPMGDEVSLPLADERFGDVIGTDTVAGETCTVYRIEDEDIPGGEAHGCMTDDNIVLRVDIPDRGTAFEATDFSRASQDASLFSVPEGYQRMQMPGR</sequence>
<keyword evidence="1" id="KW-0732">Signal</keyword>
<dbReference type="RefSeq" id="WP_188451666.1">
    <property type="nucleotide sequence ID" value="NZ_BMFS01000004.1"/>
</dbReference>
<feature type="chain" id="PRO_5045161514" description="DUF4412 domain-containing protein" evidence="1">
    <location>
        <begin position="22"/>
        <end position="189"/>
    </location>
</feature>
<accession>A0ABQ1XMQ5</accession>
<protein>
    <recommendedName>
        <fullName evidence="4">DUF4412 domain-containing protein</fullName>
    </recommendedName>
</protein>
<dbReference type="Proteomes" id="UP000648722">
    <property type="component" value="Unassembled WGS sequence"/>
</dbReference>
<proteinExistence type="predicted"/>
<feature type="signal peptide" evidence="1">
    <location>
        <begin position="1"/>
        <end position="21"/>
    </location>
</feature>
<name>A0ABQ1XMQ5_9PROT</name>
<organism evidence="2 3">
    <name type="scientific">Glycocaulis albus</name>
    <dbReference type="NCBI Taxonomy" id="1382801"/>
    <lineage>
        <taxon>Bacteria</taxon>
        <taxon>Pseudomonadati</taxon>
        <taxon>Pseudomonadota</taxon>
        <taxon>Alphaproteobacteria</taxon>
        <taxon>Maricaulales</taxon>
        <taxon>Maricaulaceae</taxon>
        <taxon>Glycocaulis</taxon>
    </lineage>
</organism>
<comment type="caution">
    <text evidence="2">The sequence shown here is derived from an EMBL/GenBank/DDBJ whole genome shotgun (WGS) entry which is preliminary data.</text>
</comment>
<dbReference type="EMBL" id="BMFS01000004">
    <property type="protein sequence ID" value="GGG97952.1"/>
    <property type="molecule type" value="Genomic_DNA"/>
</dbReference>
<gene>
    <name evidence="2" type="ORF">GCM10007420_12150</name>
</gene>
<evidence type="ECO:0000313" key="2">
    <source>
        <dbReference type="EMBL" id="GGG97952.1"/>
    </source>
</evidence>